<feature type="compositionally biased region" description="Basic and acidic residues" evidence="1">
    <location>
        <begin position="39"/>
        <end position="53"/>
    </location>
</feature>
<accession>Q7MER1</accession>
<dbReference type="KEGG" id="vvy:VVA0609"/>
<feature type="region of interest" description="Disordered" evidence="1">
    <location>
        <begin position="38"/>
        <end position="69"/>
    </location>
</feature>
<protein>
    <submittedName>
        <fullName evidence="2">Uncharacterized protein</fullName>
    </submittedName>
</protein>
<reference evidence="2 3" key="1">
    <citation type="journal article" date="2003" name="Genome Res.">
        <title>Comparative genome analysis of Vibrio vulnificus, a marine pathogen.</title>
        <authorList>
            <person name="Chen C.Y."/>
            <person name="Wu K.M."/>
            <person name="Chang Y.C."/>
            <person name="Chang C.H."/>
            <person name="Tsai H.C."/>
            <person name="Liao T.L."/>
            <person name="Liu Y.M."/>
            <person name="Chen H.J."/>
            <person name="Shen A.B."/>
            <person name="Li J.C."/>
            <person name="Su T.L."/>
            <person name="Shao C.P."/>
            <person name="Lee C.T."/>
            <person name="Hor L.I."/>
            <person name="Tsai S.F."/>
        </authorList>
    </citation>
    <scope>NUCLEOTIDE SEQUENCE [LARGE SCALE GENOMIC DNA]</scope>
    <source>
        <strain evidence="2 3">YJ016</strain>
    </source>
</reference>
<evidence type="ECO:0000256" key="1">
    <source>
        <dbReference type="SAM" id="MobiDB-lite"/>
    </source>
</evidence>
<dbReference type="HOGENOM" id="CLU_2774918_0_0_6"/>
<sequence length="69" mass="7727">MTEVLEAIVQSEDEIKMTNEKTGRLSPVVHRFFAPLLPKAEHFPPHTSDKDENGDNDEGEDKADLPPVL</sequence>
<dbReference type="Proteomes" id="UP000002675">
    <property type="component" value="Chromosome II"/>
</dbReference>
<name>Q7MER1_VIBVY</name>
<evidence type="ECO:0000313" key="2">
    <source>
        <dbReference type="EMBL" id="BAC96635.1"/>
    </source>
</evidence>
<proteinExistence type="predicted"/>
<dbReference type="EMBL" id="BA000038">
    <property type="protein sequence ID" value="BAC96635.1"/>
    <property type="molecule type" value="Genomic_DNA"/>
</dbReference>
<organism evidence="2 3">
    <name type="scientific">Vibrio vulnificus (strain YJ016)</name>
    <dbReference type="NCBI Taxonomy" id="196600"/>
    <lineage>
        <taxon>Bacteria</taxon>
        <taxon>Pseudomonadati</taxon>
        <taxon>Pseudomonadota</taxon>
        <taxon>Gammaproteobacteria</taxon>
        <taxon>Vibrionales</taxon>
        <taxon>Vibrionaceae</taxon>
        <taxon>Vibrio</taxon>
    </lineage>
</organism>
<gene>
    <name evidence="2" type="ordered locus">VVA0609</name>
</gene>
<evidence type="ECO:0000313" key="3">
    <source>
        <dbReference type="Proteomes" id="UP000002675"/>
    </source>
</evidence>
<dbReference type="AlphaFoldDB" id="Q7MER1"/>